<protein>
    <submittedName>
        <fullName evidence="1">Uncharacterized protein</fullName>
    </submittedName>
</protein>
<reference evidence="1" key="1">
    <citation type="submission" date="2019-11" db="EMBL/GenBank/DDBJ databases">
        <authorList>
            <person name="Liu Y."/>
            <person name="Hou J."/>
            <person name="Li T.-Q."/>
            <person name="Guan C.-H."/>
            <person name="Wu X."/>
            <person name="Wu H.-Z."/>
            <person name="Ling F."/>
            <person name="Zhang R."/>
            <person name="Shi X.-G."/>
            <person name="Ren J.-P."/>
            <person name="Chen E.-F."/>
            <person name="Sun J.-M."/>
        </authorList>
    </citation>
    <scope>NUCLEOTIDE SEQUENCE</scope>
    <source>
        <strain evidence="1">Adult_tree_wgs_1</strain>
        <tissue evidence="1">Leaves</tissue>
    </source>
</reference>
<evidence type="ECO:0000313" key="2">
    <source>
        <dbReference type="Proteomes" id="UP000626092"/>
    </source>
</evidence>
<keyword evidence="2" id="KW-1185">Reference proteome</keyword>
<accession>A0A834GVQ4</accession>
<name>A0A834GVQ4_RHOSS</name>
<organism evidence="1 2">
    <name type="scientific">Rhododendron simsii</name>
    <name type="common">Sims's rhododendron</name>
    <dbReference type="NCBI Taxonomy" id="118357"/>
    <lineage>
        <taxon>Eukaryota</taxon>
        <taxon>Viridiplantae</taxon>
        <taxon>Streptophyta</taxon>
        <taxon>Embryophyta</taxon>
        <taxon>Tracheophyta</taxon>
        <taxon>Spermatophyta</taxon>
        <taxon>Magnoliopsida</taxon>
        <taxon>eudicotyledons</taxon>
        <taxon>Gunneridae</taxon>
        <taxon>Pentapetalae</taxon>
        <taxon>asterids</taxon>
        <taxon>Ericales</taxon>
        <taxon>Ericaceae</taxon>
        <taxon>Ericoideae</taxon>
        <taxon>Rhodoreae</taxon>
        <taxon>Rhododendron</taxon>
    </lineage>
</organism>
<proteinExistence type="predicted"/>
<comment type="caution">
    <text evidence="1">The sequence shown here is derived from an EMBL/GenBank/DDBJ whole genome shotgun (WGS) entry which is preliminary data.</text>
</comment>
<sequence>MDLWRMEGNGPLEDAQSFVASGKVFVDAPFGFLFKCLCVLLDIDFEFNPMIGVCIVLAILRRRADHANAAPDAEH</sequence>
<dbReference type="EMBL" id="WJXA01000005">
    <property type="protein sequence ID" value="KAF7142738.1"/>
    <property type="molecule type" value="Genomic_DNA"/>
</dbReference>
<dbReference type="Proteomes" id="UP000626092">
    <property type="component" value="Unassembled WGS sequence"/>
</dbReference>
<evidence type="ECO:0000313" key="1">
    <source>
        <dbReference type="EMBL" id="KAF7142738.1"/>
    </source>
</evidence>
<dbReference type="AlphaFoldDB" id="A0A834GVQ4"/>
<gene>
    <name evidence="1" type="ORF">RHSIM_Rhsim05G0020300</name>
</gene>